<dbReference type="EMBL" id="MH598799">
    <property type="protein sequence ID" value="AXH71694.1"/>
    <property type="molecule type" value="Genomic_DNA"/>
</dbReference>
<evidence type="ECO:0000313" key="2">
    <source>
        <dbReference type="Proteomes" id="UP000320575"/>
    </source>
</evidence>
<organism evidence="1 2">
    <name type="scientific">Pelagibacter phage HTVC025P</name>
    <dbReference type="NCBI Taxonomy" id="2259657"/>
    <lineage>
        <taxon>Viruses</taxon>
        <taxon>Duplodnaviria</taxon>
        <taxon>Heunggongvirae</taxon>
        <taxon>Uroviricota</taxon>
        <taxon>Caudoviricetes</taxon>
        <taxon>Autographivirales</taxon>
        <taxon>Autographivirales incertae sedis</taxon>
        <taxon>Thoosavirus</taxon>
        <taxon>Thoosavirus HTVC025P</taxon>
    </lineage>
</organism>
<sequence>MNYKKVKIIWIDPTGQTGWQTQEDLENFNPEECVIEGYLFSKDKKLVKTFSSYSINSDTGDMTFGDTNVLPTSCIKSIKAIK</sequence>
<evidence type="ECO:0000313" key="1">
    <source>
        <dbReference type="EMBL" id="AXH71694.1"/>
    </source>
</evidence>
<reference evidence="1 2" key="1">
    <citation type="journal article" date="2019" name="Environ. Microbiol.">
        <title>Pelagiphages in the Podoviridae family integrate into host genomes.</title>
        <authorList>
            <person name="Zhao Y."/>
            <person name="Qin F."/>
            <person name="Zhang R."/>
            <person name="Giovannoni S.J."/>
            <person name="Zhang Z."/>
            <person name="Sun J."/>
            <person name="Du S."/>
            <person name="Rensing C."/>
        </authorList>
    </citation>
    <scope>NUCLEOTIDE SEQUENCE [LARGE SCALE GENOMIC DNA]</scope>
</reference>
<accession>A0A4Y1NU41</accession>
<gene>
    <name evidence="1" type="ORF">P025_gp20</name>
</gene>
<name>A0A4Y1NU41_9CAUD</name>
<proteinExistence type="predicted"/>
<keyword evidence="2" id="KW-1185">Reference proteome</keyword>
<dbReference type="Proteomes" id="UP000320575">
    <property type="component" value="Segment"/>
</dbReference>
<protein>
    <submittedName>
        <fullName evidence="1">Uncharacterized protein</fullName>
    </submittedName>
</protein>